<organism evidence="3 4">
    <name type="scientific">Paenibacillus silagei</name>
    <dbReference type="NCBI Taxonomy" id="1670801"/>
    <lineage>
        <taxon>Bacteria</taxon>
        <taxon>Bacillati</taxon>
        <taxon>Bacillota</taxon>
        <taxon>Bacilli</taxon>
        <taxon>Bacillales</taxon>
        <taxon>Paenibacillaceae</taxon>
        <taxon>Paenibacillus</taxon>
    </lineage>
</organism>
<sequence length="442" mass="49633">MKSTVVLGTFDSEAWWRSPNGSMLPSMNSSQAVTMGMDELLFPLCKEQDILFTRQPMDEHLRSYLSQLGYTFTNVHCRNPVHADDYTLHVFDLLMADASYYQQLLPQDALFSPYSILSDTSELVRRFNVGNQFPSLDAVRAVNSKIYSHELRQRLGIRNMSSIADSSEELLALGSELLRTGQVLVKDPLGVSGKGNMLISSERMLKRIAAYLQEQENRGKQTQFIIEPLLDKTEDFSCQLFITEKGEAEFISVQRMVNEAFSYIGSYPAGSGFTRILRDNDYFSIMEDACKDLFMAGYHGEVCIDSMLLASGEMVPIVEINARKSMGLINHHVNQYVRQYSLFSFLTFISAGCSTEVTMLQVLEALRAGGLLFTQENRQGIIPLGANTLFGSGNTAFAEAESEWRKGKLYVAAPYVSDVSEAFTLIHRVKDVLKSLTIKVYN</sequence>
<dbReference type="PROSITE" id="PS50975">
    <property type="entry name" value="ATP_GRASP"/>
    <property type="match status" value="1"/>
</dbReference>
<accession>A0ABS4NSA8</accession>
<feature type="domain" description="ATP-grasp" evidence="2">
    <location>
        <begin position="149"/>
        <end position="351"/>
    </location>
</feature>
<dbReference type="InterPro" id="IPR011761">
    <property type="entry name" value="ATP-grasp"/>
</dbReference>
<keyword evidence="1" id="KW-0067">ATP-binding</keyword>
<gene>
    <name evidence="3" type="ORF">J2Z70_003102</name>
</gene>
<evidence type="ECO:0000313" key="3">
    <source>
        <dbReference type="EMBL" id="MBP2112948.1"/>
    </source>
</evidence>
<evidence type="ECO:0000256" key="1">
    <source>
        <dbReference type="PROSITE-ProRule" id="PRU00409"/>
    </source>
</evidence>
<evidence type="ECO:0000259" key="2">
    <source>
        <dbReference type="PROSITE" id="PS50975"/>
    </source>
</evidence>
<protein>
    <recommendedName>
        <fullName evidence="2">ATP-grasp domain-containing protein</fullName>
    </recommendedName>
</protein>
<name>A0ABS4NSA8_9BACL</name>
<keyword evidence="4" id="KW-1185">Reference proteome</keyword>
<dbReference type="Proteomes" id="UP000773462">
    <property type="component" value="Unassembled WGS sequence"/>
</dbReference>
<proteinExistence type="predicted"/>
<evidence type="ECO:0000313" key="4">
    <source>
        <dbReference type="Proteomes" id="UP000773462"/>
    </source>
</evidence>
<keyword evidence="1" id="KW-0547">Nucleotide-binding</keyword>
<dbReference type="EMBL" id="JAGGLV010000009">
    <property type="protein sequence ID" value="MBP2112948.1"/>
    <property type="molecule type" value="Genomic_DNA"/>
</dbReference>
<dbReference type="SUPFAM" id="SSF56059">
    <property type="entry name" value="Glutathione synthetase ATP-binding domain-like"/>
    <property type="match status" value="1"/>
</dbReference>
<reference evidence="3 4" key="1">
    <citation type="submission" date="2021-03" db="EMBL/GenBank/DDBJ databases">
        <title>Genomic Encyclopedia of Type Strains, Phase IV (KMG-IV): sequencing the most valuable type-strain genomes for metagenomic binning, comparative biology and taxonomic classification.</title>
        <authorList>
            <person name="Goeker M."/>
        </authorList>
    </citation>
    <scope>NUCLEOTIDE SEQUENCE [LARGE SCALE GENOMIC DNA]</scope>
    <source>
        <strain evidence="3 4">DSM 101953</strain>
    </source>
</reference>
<comment type="caution">
    <text evidence="3">The sequence shown here is derived from an EMBL/GenBank/DDBJ whole genome shotgun (WGS) entry which is preliminary data.</text>
</comment>
<dbReference type="RefSeq" id="WP_209874429.1">
    <property type="nucleotide sequence ID" value="NZ_JAGGLV010000009.1"/>
</dbReference>
<dbReference type="Gene3D" id="3.30.470.20">
    <property type="entry name" value="ATP-grasp fold, B domain"/>
    <property type="match status" value="1"/>
</dbReference>